<dbReference type="Proteomes" id="UP001165186">
    <property type="component" value="Unassembled WGS sequence"/>
</dbReference>
<evidence type="ECO:0000313" key="2">
    <source>
        <dbReference type="Proteomes" id="UP001165186"/>
    </source>
</evidence>
<proteinExistence type="predicted"/>
<gene>
    <name evidence="1" type="primary">g1220</name>
    <name evidence="1" type="ORF">NpPPO83_00001220</name>
</gene>
<keyword evidence="2" id="KW-1185">Reference proteome</keyword>
<dbReference type="EMBL" id="BSXG01000066">
    <property type="protein sequence ID" value="GME34051.1"/>
    <property type="molecule type" value="Genomic_DNA"/>
</dbReference>
<name>A0ACB5SBP6_9PEZI</name>
<reference evidence="1" key="1">
    <citation type="submission" date="2024-09" db="EMBL/GenBank/DDBJ databases">
        <title>Draft Genome Sequences of Neofusicoccum parvum.</title>
        <authorList>
            <person name="Ashida A."/>
            <person name="Camagna M."/>
            <person name="Tanaka A."/>
            <person name="Takemoto D."/>
        </authorList>
    </citation>
    <scope>NUCLEOTIDE SEQUENCE</scope>
    <source>
        <strain evidence="1">PPO83</strain>
    </source>
</reference>
<evidence type="ECO:0000313" key="1">
    <source>
        <dbReference type="EMBL" id="GME34051.1"/>
    </source>
</evidence>
<protein>
    <submittedName>
        <fullName evidence="1">Uncharacterized protein</fullName>
    </submittedName>
</protein>
<comment type="caution">
    <text evidence="1">The sequence shown here is derived from an EMBL/GenBank/DDBJ whole genome shotgun (WGS) entry which is preliminary data.</text>
</comment>
<sequence>MAKLHRRIEEQSERARIETMEEWKVLSKRYEDLSLQLAQSTCTCGTQKRSTSCTKYKIKRQRKKIKVKIHEDFLPKDQAQSKTVVFELQCPQIFAAYRNAAWSILSYLGYPNLTAPSEKTYDIRDYKSLAPFRTGSPSNITLASKIKSHLRSHYKLSSVPARIEGVLRPHGLMYSYSDATTRVCSPLAQLKTLPGFSVGDEGPSSNAILASQPLCPRGVSVHEFAAAQTLFSGRRTRWPAILVELGSSNLNFSSEAISLVVSQLAAHAGPGEPGGGDALRTAHSIFRDDAFCAQLAEQIGQRLNLIAAN</sequence>
<accession>A0ACB5SBP6</accession>
<organism evidence="1 2">
    <name type="scientific">Neofusicoccum parvum</name>
    <dbReference type="NCBI Taxonomy" id="310453"/>
    <lineage>
        <taxon>Eukaryota</taxon>
        <taxon>Fungi</taxon>
        <taxon>Dikarya</taxon>
        <taxon>Ascomycota</taxon>
        <taxon>Pezizomycotina</taxon>
        <taxon>Dothideomycetes</taxon>
        <taxon>Dothideomycetes incertae sedis</taxon>
        <taxon>Botryosphaeriales</taxon>
        <taxon>Botryosphaeriaceae</taxon>
        <taxon>Neofusicoccum</taxon>
    </lineage>
</organism>